<keyword evidence="2" id="KW-1185">Reference proteome</keyword>
<name>A0A856MH23_9CYAN</name>
<dbReference type="Proteomes" id="UP000503129">
    <property type="component" value="Chromosome"/>
</dbReference>
<gene>
    <name evidence="1" type="ORF">DP114_23840</name>
</gene>
<evidence type="ECO:0000313" key="1">
    <source>
        <dbReference type="EMBL" id="QDL10523.1"/>
    </source>
</evidence>
<dbReference type="KEGG" id="bsen:DP114_23840"/>
<organism evidence="1 2">
    <name type="scientific">Brasilonema sennae CENA114</name>
    <dbReference type="NCBI Taxonomy" id="415709"/>
    <lineage>
        <taxon>Bacteria</taxon>
        <taxon>Bacillati</taxon>
        <taxon>Cyanobacteriota</taxon>
        <taxon>Cyanophyceae</taxon>
        <taxon>Nostocales</taxon>
        <taxon>Scytonemataceae</taxon>
        <taxon>Brasilonema</taxon>
        <taxon>Bromeliae group (in: Brasilonema)</taxon>
    </lineage>
</organism>
<dbReference type="EMBL" id="CP030118">
    <property type="protein sequence ID" value="QDL10523.1"/>
    <property type="molecule type" value="Genomic_DNA"/>
</dbReference>
<evidence type="ECO:0000313" key="2">
    <source>
        <dbReference type="Proteomes" id="UP000503129"/>
    </source>
</evidence>
<proteinExistence type="predicted"/>
<sequence>MKTDPSVLNLAKQKALERLAVFRLQALFVFNLLLTPYKQYHRLNEITILKGDTSATALLS</sequence>
<reference evidence="1 2" key="1">
    <citation type="submission" date="2018-06" db="EMBL/GenBank/DDBJ databases">
        <title>Comparative genomics of Brasilonema spp. strains.</title>
        <authorList>
            <person name="Alvarenga D.O."/>
            <person name="Fiore M.F."/>
            <person name="Varani A.M."/>
        </authorList>
    </citation>
    <scope>NUCLEOTIDE SEQUENCE [LARGE SCALE GENOMIC DNA]</scope>
    <source>
        <strain evidence="1 2">CENA114</strain>
    </source>
</reference>
<accession>A0A856MH23</accession>
<protein>
    <submittedName>
        <fullName evidence="1">Uncharacterized protein</fullName>
    </submittedName>
</protein>
<dbReference type="AlphaFoldDB" id="A0A856MH23"/>